<protein>
    <submittedName>
        <fullName evidence="2">Uncharacterized protein</fullName>
    </submittedName>
</protein>
<name>H6N073_GORPV</name>
<dbReference type="EMBL" id="CP003119">
    <property type="protein sequence ID" value="AFA75730.1"/>
    <property type="molecule type" value="Genomic_DNA"/>
</dbReference>
<dbReference type="HOGENOM" id="CLU_2752143_0_0_11"/>
<organism evidence="2 3">
    <name type="scientific">Gordonia polyisoprenivorans (strain DSM 44266 / VH2)</name>
    <dbReference type="NCBI Taxonomy" id="1112204"/>
    <lineage>
        <taxon>Bacteria</taxon>
        <taxon>Bacillati</taxon>
        <taxon>Actinomycetota</taxon>
        <taxon>Actinomycetes</taxon>
        <taxon>Mycobacteriales</taxon>
        <taxon>Gordoniaceae</taxon>
        <taxon>Gordonia</taxon>
    </lineage>
</organism>
<dbReference type="KEGG" id="gpo:GPOL_c47310"/>
<evidence type="ECO:0000256" key="1">
    <source>
        <dbReference type="SAM" id="Phobius"/>
    </source>
</evidence>
<evidence type="ECO:0000313" key="3">
    <source>
        <dbReference type="Proteomes" id="UP000009154"/>
    </source>
</evidence>
<dbReference type="STRING" id="1112204.GPOL_c47310"/>
<keyword evidence="1" id="KW-0472">Membrane</keyword>
<dbReference type="Proteomes" id="UP000009154">
    <property type="component" value="Chromosome"/>
</dbReference>
<reference evidence="2 3" key="1">
    <citation type="journal article" date="2012" name="Appl. Environ. Microbiol.">
        <title>Involvement of two latex-clearing proteins during rubber degradation and insights into the subsequent degradation pathway revealed by the genome sequence of Gordonia polyisoprenivorans strain VH2.</title>
        <authorList>
            <person name="Hiessl S."/>
            <person name="Schuldes J."/>
            <person name="Thurmer A."/>
            <person name="Halbsguth T."/>
            <person name="Broker D."/>
            <person name="Angelov A."/>
            <person name="Liebl W."/>
            <person name="Daniel R."/>
            <person name="Steinbuchel A."/>
        </authorList>
    </citation>
    <scope>NUCLEOTIDE SEQUENCE [LARGE SCALE GENOMIC DNA]</scope>
    <source>
        <strain evidence="3">DSM 44266 / VH2</strain>
    </source>
</reference>
<evidence type="ECO:0000313" key="2">
    <source>
        <dbReference type="EMBL" id="AFA75730.1"/>
    </source>
</evidence>
<feature type="transmembrane region" description="Helical" evidence="1">
    <location>
        <begin position="37"/>
        <end position="58"/>
    </location>
</feature>
<accession>H6N073</accession>
<sequence>MRRNILVGCAAFVLLMALTLTMLFTPLFDGHIGGIGVGYVIGFIDFVAVLGIAATHCVRMNRVDTRGGVL</sequence>
<keyword evidence="1" id="KW-1133">Transmembrane helix</keyword>
<proteinExistence type="predicted"/>
<keyword evidence="3" id="KW-1185">Reference proteome</keyword>
<dbReference type="eggNOG" id="ENOG50327I5">
    <property type="taxonomic scope" value="Bacteria"/>
</dbReference>
<gene>
    <name evidence="2" type="ordered locus">GPOL_c47310</name>
</gene>
<dbReference type="AlphaFoldDB" id="H6N073"/>
<keyword evidence="1" id="KW-0812">Transmembrane</keyword>